<reference evidence="5 6" key="1">
    <citation type="submission" date="2018-06" db="EMBL/GenBank/DDBJ databases">
        <title>Genomic Encyclopedia of Type Strains, Phase IV (KMG-IV): sequencing the most valuable type-strain genomes for metagenomic binning, comparative biology and taxonomic classification.</title>
        <authorList>
            <person name="Goeker M."/>
        </authorList>
    </citation>
    <scope>NUCLEOTIDE SEQUENCE [LARGE SCALE GENOMIC DNA]</scope>
    <source>
        <strain evidence="5 6">DSM 25532</strain>
    </source>
</reference>
<dbReference type="PANTHER" id="PTHR42693:SF53">
    <property type="entry name" value="ENDO-4-O-SULFATASE"/>
    <property type="match status" value="1"/>
</dbReference>
<keyword evidence="3" id="KW-0732">Signal</keyword>
<proteinExistence type="inferred from homology"/>
<dbReference type="GO" id="GO:0004065">
    <property type="term" value="F:arylsulfatase activity"/>
    <property type="evidence" value="ECO:0007669"/>
    <property type="project" value="TreeGrafter"/>
</dbReference>
<dbReference type="InterPro" id="IPR000917">
    <property type="entry name" value="Sulfatase_N"/>
</dbReference>
<dbReference type="PANTHER" id="PTHR42693">
    <property type="entry name" value="ARYLSULFATASE FAMILY MEMBER"/>
    <property type="match status" value="1"/>
</dbReference>
<comment type="caution">
    <text evidence="5">The sequence shown here is derived from an EMBL/GenBank/DDBJ whole genome shotgun (WGS) entry which is preliminary data.</text>
</comment>
<dbReference type="Proteomes" id="UP000253426">
    <property type="component" value="Unassembled WGS sequence"/>
</dbReference>
<evidence type="ECO:0000313" key="6">
    <source>
        <dbReference type="Proteomes" id="UP000253426"/>
    </source>
</evidence>
<gene>
    <name evidence="5" type="ORF">DES53_104114</name>
</gene>
<dbReference type="AlphaFoldDB" id="A0A366HNZ3"/>
<protein>
    <submittedName>
        <fullName evidence="5">N-sulfoglucosamine sulfohydrolase</fullName>
    </submittedName>
</protein>
<keyword evidence="6" id="KW-1185">Reference proteome</keyword>
<evidence type="ECO:0000256" key="2">
    <source>
        <dbReference type="ARBA" id="ARBA00022801"/>
    </source>
</evidence>
<dbReference type="Pfam" id="PF00884">
    <property type="entry name" value="Sulfatase"/>
    <property type="match status" value="1"/>
</dbReference>
<evidence type="ECO:0000256" key="1">
    <source>
        <dbReference type="ARBA" id="ARBA00008779"/>
    </source>
</evidence>
<feature type="signal peptide" evidence="3">
    <location>
        <begin position="1"/>
        <end position="25"/>
    </location>
</feature>
<dbReference type="InterPro" id="IPR017850">
    <property type="entry name" value="Alkaline_phosphatase_core_sf"/>
</dbReference>
<evidence type="ECO:0000313" key="5">
    <source>
        <dbReference type="EMBL" id="RBP44295.1"/>
    </source>
</evidence>
<name>A0A366HNZ3_9BACT</name>
<keyword evidence="2 5" id="KW-0378">Hydrolase</keyword>
<dbReference type="CDD" id="cd16027">
    <property type="entry name" value="SGSH"/>
    <property type="match status" value="1"/>
</dbReference>
<dbReference type="InterPro" id="IPR050738">
    <property type="entry name" value="Sulfatase"/>
</dbReference>
<dbReference type="EMBL" id="QNRR01000004">
    <property type="protein sequence ID" value="RBP44295.1"/>
    <property type="molecule type" value="Genomic_DNA"/>
</dbReference>
<evidence type="ECO:0000256" key="3">
    <source>
        <dbReference type="SAM" id="SignalP"/>
    </source>
</evidence>
<feature type="chain" id="PRO_5016875036" evidence="3">
    <location>
        <begin position="26"/>
        <end position="505"/>
    </location>
</feature>
<accession>A0A366HNZ3</accession>
<dbReference type="Gene3D" id="3.40.720.10">
    <property type="entry name" value="Alkaline Phosphatase, subunit A"/>
    <property type="match status" value="1"/>
</dbReference>
<comment type="similarity">
    <text evidence="1">Belongs to the sulfatase family.</text>
</comment>
<organism evidence="5 6">
    <name type="scientific">Roseimicrobium gellanilyticum</name>
    <dbReference type="NCBI Taxonomy" id="748857"/>
    <lineage>
        <taxon>Bacteria</taxon>
        <taxon>Pseudomonadati</taxon>
        <taxon>Verrucomicrobiota</taxon>
        <taxon>Verrucomicrobiia</taxon>
        <taxon>Verrucomicrobiales</taxon>
        <taxon>Verrucomicrobiaceae</taxon>
        <taxon>Roseimicrobium</taxon>
    </lineage>
</organism>
<sequence>MFSLRILLIAMVVALSATATQSLHAAEKNIIFYIADDLGTELGCYGNKVIKTPNIDALAADGCVFTNAYATTASCSASRSVIMTGLHNHANGQYGHQHDTGHFSCYPNVVTLALPQVMKEAGYRTGIFGKHHVAPLAIFTYDVMVQEKGRNTIELAESAKKFITAKDEKPFIAYIATADPHRGGKQFDDVAGTPNPFGNLPKKKSYPGVTEVFYEPKDVIVPPWLPDTVESRAELAEYYQSVSRVDAGLGQLIKILREADLYDKTMIIVTSDHGMAFPGGKTTTYEPGLKVPMVVRNPYVQKRGIRNNALLSHVDLTPTMLDFAGGLDREKNAPIKPIDANAFWAERKLDKGENRGKRYNTYHGRTWLDILDKEEDPSRKTLYASHTFHEVQMYYPMRVVREGDMKLIWNIAYPLPYPFASDLWAASTWQGQLKKGKDAPYGVRTVGQYVQRPQFELYDLKYDPDEAKNLATDPAFAKELETLKTKLREFQKGMGDPWEQKWDYE</sequence>
<feature type="domain" description="Sulfatase N-terminal" evidence="4">
    <location>
        <begin position="28"/>
        <end position="325"/>
    </location>
</feature>
<evidence type="ECO:0000259" key="4">
    <source>
        <dbReference type="Pfam" id="PF00884"/>
    </source>
</evidence>
<dbReference type="SUPFAM" id="SSF53649">
    <property type="entry name" value="Alkaline phosphatase-like"/>
    <property type="match status" value="1"/>
</dbReference>